<protein>
    <submittedName>
        <fullName evidence="1">Uncharacterized protein</fullName>
    </submittedName>
</protein>
<comment type="caution">
    <text evidence="1">The sequence shown here is derived from an EMBL/GenBank/DDBJ whole genome shotgun (WGS) entry which is preliminary data.</text>
</comment>
<sequence length="109" mass="12262">MMLWNVSEGLAQDKAGLNFTKGHSQNQEMYAGENAQPRKMKPGAYEEGGAAARRFTVKTEELVLHHDGRQKTNFLSSDKVFRFIVVDGSVWFLRLLAEPLFLGAVPHLE</sequence>
<dbReference type="Proteomes" id="UP000054870">
    <property type="component" value="Unassembled WGS sequence"/>
</dbReference>
<gene>
    <name evidence="1" type="ORF">AWB75_03880</name>
</gene>
<dbReference type="EMBL" id="FCOF02000017">
    <property type="protein sequence ID" value="SAK72422.1"/>
    <property type="molecule type" value="Genomic_DNA"/>
</dbReference>
<keyword evidence="2" id="KW-1185">Reference proteome</keyword>
<dbReference type="AlphaFoldDB" id="A0A158BQQ4"/>
<evidence type="ECO:0000313" key="2">
    <source>
        <dbReference type="Proteomes" id="UP000054870"/>
    </source>
</evidence>
<name>A0A158BQQ4_9BURK</name>
<proteinExistence type="predicted"/>
<accession>A0A158BQQ4</accession>
<reference evidence="1" key="1">
    <citation type="submission" date="2016-01" db="EMBL/GenBank/DDBJ databases">
        <authorList>
            <person name="Peeters C."/>
        </authorList>
    </citation>
    <scope>NUCLEOTIDE SEQUENCE [LARGE SCALE GENOMIC DNA]</scope>
    <source>
        <strain evidence="1">LMG 29318</strain>
    </source>
</reference>
<organism evidence="1 2">
    <name type="scientific">Caballeronia catudaia</name>
    <dbReference type="NCBI Taxonomy" id="1777136"/>
    <lineage>
        <taxon>Bacteria</taxon>
        <taxon>Pseudomonadati</taxon>
        <taxon>Pseudomonadota</taxon>
        <taxon>Betaproteobacteria</taxon>
        <taxon>Burkholderiales</taxon>
        <taxon>Burkholderiaceae</taxon>
        <taxon>Caballeronia</taxon>
    </lineage>
</organism>
<evidence type="ECO:0000313" key="1">
    <source>
        <dbReference type="EMBL" id="SAK72422.1"/>
    </source>
</evidence>